<keyword evidence="1" id="KW-1133">Transmembrane helix</keyword>
<accession>A0A3P7TEW6</accession>
<dbReference type="AlphaFoldDB" id="A0A3P7TEW6"/>
<evidence type="ECO:0000256" key="1">
    <source>
        <dbReference type="SAM" id="Phobius"/>
    </source>
</evidence>
<gene>
    <name evidence="2" type="ORF">HPBE_LOCUS117</name>
</gene>
<keyword evidence="1" id="KW-0472">Membrane</keyword>
<sequence length="161" mass="17761">MSLGLWTSVYRPKLYTVFRYFLIILTQHPDENYATSNESAINNAGLCRSSSTYSDCICIVFQTACPAFFLHTPALASYLMMYMGITSNNAIVYCSGILWMLYPVSSPLITIGFMKEYRTFFLKKIGLGVVSSKNGKNLFASCTPLVLIGLSGVFGSVQGAH</sequence>
<dbReference type="EMBL" id="UZAH01000071">
    <property type="protein sequence ID" value="VDO18499.1"/>
    <property type="molecule type" value="Genomic_DNA"/>
</dbReference>
<proteinExistence type="predicted"/>
<dbReference type="InterPro" id="IPR019428">
    <property type="entry name" value="7TM_GPCR_serpentine_rcpt_Str"/>
</dbReference>
<feature type="transmembrane region" description="Helical" evidence="1">
    <location>
        <begin position="90"/>
        <end position="114"/>
    </location>
</feature>
<dbReference type="OrthoDB" id="5877015at2759"/>
<name>A0A3P7TEW6_HELPZ</name>
<evidence type="ECO:0000313" key="2">
    <source>
        <dbReference type="EMBL" id="VDO18499.1"/>
    </source>
</evidence>
<reference evidence="2" key="1">
    <citation type="submission" date="2018-11" db="EMBL/GenBank/DDBJ databases">
        <authorList>
            <consortium name="Pathogen Informatics"/>
        </authorList>
    </citation>
    <scope>NUCLEOTIDE SEQUENCE [LARGE SCALE GENOMIC DNA]</scope>
</reference>
<keyword evidence="1" id="KW-0812">Transmembrane</keyword>
<organism evidence="2">
    <name type="scientific">Heligmosomoides polygyrus</name>
    <name type="common">Parasitic roundworm</name>
    <dbReference type="NCBI Taxonomy" id="6339"/>
    <lineage>
        <taxon>Eukaryota</taxon>
        <taxon>Metazoa</taxon>
        <taxon>Ecdysozoa</taxon>
        <taxon>Nematoda</taxon>
        <taxon>Chromadorea</taxon>
        <taxon>Rhabditida</taxon>
        <taxon>Rhabditina</taxon>
        <taxon>Rhabditomorpha</taxon>
        <taxon>Strongyloidea</taxon>
        <taxon>Heligmosomidae</taxon>
        <taxon>Heligmosomoides</taxon>
    </lineage>
</organism>
<dbReference type="Pfam" id="PF10326">
    <property type="entry name" value="7TM_GPCR_Str"/>
    <property type="match status" value="1"/>
</dbReference>
<protein>
    <submittedName>
        <fullName evidence="2">Uncharacterized protein</fullName>
    </submittedName>
</protein>